<dbReference type="Proteomes" id="UP000038204">
    <property type="component" value="Unassembled WGS sequence"/>
</dbReference>
<reference evidence="1 2" key="1">
    <citation type="submission" date="2015-03" db="EMBL/GenBank/DDBJ databases">
        <authorList>
            <person name="Murphy D."/>
        </authorList>
    </citation>
    <scope>NUCLEOTIDE SEQUENCE [LARGE SCALE GENOMIC DNA]</scope>
    <source>
        <strain evidence="1 2">Y233</strain>
    </source>
</reference>
<organism evidence="1 2">
    <name type="scientific">Yersinia similis</name>
    <dbReference type="NCBI Taxonomy" id="367190"/>
    <lineage>
        <taxon>Bacteria</taxon>
        <taxon>Pseudomonadati</taxon>
        <taxon>Pseudomonadota</taxon>
        <taxon>Gammaproteobacteria</taxon>
        <taxon>Enterobacterales</taxon>
        <taxon>Yersiniaceae</taxon>
        <taxon>Yersinia</taxon>
    </lineage>
</organism>
<protein>
    <submittedName>
        <fullName evidence="1">Uncharacterized protein</fullName>
    </submittedName>
</protein>
<accession>A0A0T9RU41</accession>
<evidence type="ECO:0000313" key="2">
    <source>
        <dbReference type="Proteomes" id="UP000038204"/>
    </source>
</evidence>
<sequence length="131" mass="14830">MDGIRHRRPALLDSRLHPLSRGNSGAIDHQLQIIGIAGHIIGINQLQQNVTPILLKERHVRWRHRMFILPVVRPGNADRPAVQCQIGDGDDPVSLRLRRRTVEYQRTTTQIQPVQGAVGSAHRGHTVIRQF</sequence>
<name>A0A0T9RU41_9GAMM</name>
<dbReference type="AlphaFoldDB" id="A0A0T9RU41"/>
<gene>
    <name evidence="1" type="ORF">ERS008667_04467</name>
</gene>
<dbReference type="EMBL" id="CQBK01000119">
    <property type="protein sequence ID" value="CNI85707.1"/>
    <property type="molecule type" value="Genomic_DNA"/>
</dbReference>
<proteinExistence type="predicted"/>
<evidence type="ECO:0000313" key="1">
    <source>
        <dbReference type="EMBL" id="CNI85707.1"/>
    </source>
</evidence>